<dbReference type="PANTHER" id="PTHR33107">
    <property type="entry name" value="KUNITZ TRYPSIN INHIBITOR 2"/>
    <property type="match status" value="1"/>
</dbReference>
<protein>
    <submittedName>
        <fullName evidence="8">Uncharacterized protein</fullName>
    </submittedName>
</protein>
<keyword evidence="7" id="KW-0732">Signal</keyword>
<keyword evidence="5" id="KW-0789">Thiol protease inhibitor</keyword>
<reference evidence="8 9" key="1">
    <citation type="submission" date="2020-09" db="EMBL/GenBank/DDBJ databases">
        <title>De no assembly of potato wild relative species, Solanum commersonii.</title>
        <authorList>
            <person name="Cho K."/>
        </authorList>
    </citation>
    <scope>NUCLEOTIDE SEQUENCE [LARGE SCALE GENOMIC DNA]</scope>
    <source>
        <strain evidence="8">LZ3.2</strain>
        <tissue evidence="8">Leaf</tissue>
    </source>
</reference>
<dbReference type="Gene3D" id="2.80.10.50">
    <property type="match status" value="1"/>
</dbReference>
<evidence type="ECO:0000256" key="4">
    <source>
        <dbReference type="ARBA" id="ARBA00022690"/>
    </source>
</evidence>
<dbReference type="InterPro" id="IPR011065">
    <property type="entry name" value="Kunitz_inhibitor_STI-like_sf"/>
</dbReference>
<dbReference type="Pfam" id="PF00197">
    <property type="entry name" value="Kunitz_legume"/>
    <property type="match status" value="1"/>
</dbReference>
<dbReference type="EMBL" id="JACXVP010000003">
    <property type="protein sequence ID" value="KAG5617763.1"/>
    <property type="molecule type" value="Genomic_DNA"/>
</dbReference>
<comment type="similarity">
    <text evidence="2">Belongs to the protease inhibitor I3 (leguminous Kunitz-type inhibitor) family.</text>
</comment>
<name>A0A9J6A0E8_SOLCO</name>
<dbReference type="GO" id="GO:0005773">
    <property type="term" value="C:vacuole"/>
    <property type="evidence" value="ECO:0007669"/>
    <property type="project" value="UniProtKB-SubCell"/>
</dbReference>
<evidence type="ECO:0000256" key="1">
    <source>
        <dbReference type="ARBA" id="ARBA00004116"/>
    </source>
</evidence>
<evidence type="ECO:0000256" key="5">
    <source>
        <dbReference type="ARBA" id="ARBA00022704"/>
    </source>
</evidence>
<evidence type="ECO:0000313" key="9">
    <source>
        <dbReference type="Proteomes" id="UP000824120"/>
    </source>
</evidence>
<gene>
    <name evidence="8" type="ORF">H5410_017587</name>
</gene>
<evidence type="ECO:0000256" key="3">
    <source>
        <dbReference type="ARBA" id="ARBA00022554"/>
    </source>
</evidence>
<comment type="subcellular location">
    <subcellularLocation>
        <location evidence="1">Vacuole</location>
    </subcellularLocation>
</comment>
<feature type="chain" id="PRO_5039939691" evidence="7">
    <location>
        <begin position="23"/>
        <end position="277"/>
    </location>
</feature>
<dbReference type="AlphaFoldDB" id="A0A9J6A0E8"/>
<dbReference type="SMART" id="SM00452">
    <property type="entry name" value="STI"/>
    <property type="match status" value="1"/>
</dbReference>
<dbReference type="SUPFAM" id="SSF50386">
    <property type="entry name" value="STI-like"/>
    <property type="match status" value="1"/>
</dbReference>
<dbReference type="Proteomes" id="UP000824120">
    <property type="component" value="Chromosome 3"/>
</dbReference>
<organism evidence="8 9">
    <name type="scientific">Solanum commersonii</name>
    <name type="common">Commerson's wild potato</name>
    <name type="synonym">Commerson's nightshade</name>
    <dbReference type="NCBI Taxonomy" id="4109"/>
    <lineage>
        <taxon>Eukaryota</taxon>
        <taxon>Viridiplantae</taxon>
        <taxon>Streptophyta</taxon>
        <taxon>Embryophyta</taxon>
        <taxon>Tracheophyta</taxon>
        <taxon>Spermatophyta</taxon>
        <taxon>Magnoliopsida</taxon>
        <taxon>eudicotyledons</taxon>
        <taxon>Gunneridae</taxon>
        <taxon>Pentapetalae</taxon>
        <taxon>asterids</taxon>
        <taxon>lamiids</taxon>
        <taxon>Solanales</taxon>
        <taxon>Solanaceae</taxon>
        <taxon>Solanoideae</taxon>
        <taxon>Solaneae</taxon>
        <taxon>Solanum</taxon>
    </lineage>
</organism>
<keyword evidence="3" id="KW-0926">Vacuole</keyword>
<comment type="caution">
    <text evidence="8">The sequence shown here is derived from an EMBL/GenBank/DDBJ whole genome shotgun (WGS) entry which is preliminary data.</text>
</comment>
<feature type="signal peptide" evidence="7">
    <location>
        <begin position="1"/>
        <end position="22"/>
    </location>
</feature>
<proteinExistence type="inferred from homology"/>
<dbReference type="GO" id="GO:0004869">
    <property type="term" value="F:cysteine-type endopeptidase inhibitor activity"/>
    <property type="evidence" value="ECO:0007669"/>
    <property type="project" value="UniProtKB-KW"/>
</dbReference>
<evidence type="ECO:0000256" key="7">
    <source>
        <dbReference type="SAM" id="SignalP"/>
    </source>
</evidence>
<dbReference type="InterPro" id="IPR002160">
    <property type="entry name" value="Prot_inh_Kunz-lg"/>
</dbReference>
<sequence>MKSINILSFLLLSSTLSLVAFAQSFTSENPIVLPTTSHDDDNLVLPEVYDDEGHPLRIGERYIINNPLLGAGAVYLDNIGNLACPNAVLQHISTPTFLGEGTPVKFVRKSESDDGDVVRVMTVVYIKFFPNITSLLCVNETVWKVNDEELVVTGGNVGNENDIFKIMKTDLVTPEGSKYVYKLLHCPAHLECKNIDVNFKDGYPRLTTVNDDKKFTPFAPVLTKLFGKLVITCKGQCIHHLARFVITGGTLGPNTLKNWFKIEKYETSFLQVNKVLS</sequence>
<keyword evidence="9" id="KW-1185">Reference proteome</keyword>
<dbReference type="PROSITE" id="PS00283">
    <property type="entry name" value="SOYBEAN_KUNITZ"/>
    <property type="match status" value="1"/>
</dbReference>
<evidence type="ECO:0000256" key="2">
    <source>
        <dbReference type="ARBA" id="ARBA00005440"/>
    </source>
</evidence>
<dbReference type="OrthoDB" id="1270092at2759"/>
<keyword evidence="4" id="KW-0646">Protease inhibitor</keyword>
<dbReference type="PANTHER" id="PTHR33107:SF44">
    <property type="entry name" value="CYSTEINE PROTEASE INHIBITOR 1"/>
    <property type="match status" value="1"/>
</dbReference>
<keyword evidence="6" id="KW-1015">Disulfide bond</keyword>
<evidence type="ECO:0000313" key="8">
    <source>
        <dbReference type="EMBL" id="KAG5617763.1"/>
    </source>
</evidence>
<accession>A0A9J6A0E8</accession>
<evidence type="ECO:0000256" key="6">
    <source>
        <dbReference type="ARBA" id="ARBA00023157"/>
    </source>
</evidence>